<sequence length="117" mass="13211">MSNKLIQGHISTIANNIQKDVAKLRKLPLTAGMHRDLTTISRAAQNVERKATVKPNRIPESYRLQVNQLRVADYIRGETMELLESPLLTVPLRNAVANLHEIAIKEVARLKRVPLND</sequence>
<dbReference type="RefSeq" id="WP_123959738.1">
    <property type="nucleotide sequence ID" value="NZ_CP033898.1"/>
</dbReference>
<gene>
    <name evidence="1" type="ORF">CPPEL_03010</name>
</gene>
<dbReference type="AlphaFoldDB" id="A0A3G6IT02"/>
<dbReference type="Proteomes" id="UP000271426">
    <property type="component" value="Chromosome"/>
</dbReference>
<evidence type="ECO:0000313" key="2">
    <source>
        <dbReference type="Proteomes" id="UP000271426"/>
    </source>
</evidence>
<evidence type="ECO:0000313" key="1">
    <source>
        <dbReference type="EMBL" id="AZA08733.1"/>
    </source>
</evidence>
<keyword evidence="2" id="KW-1185">Reference proteome</keyword>
<dbReference type="KEGG" id="cpso:CPPEL_03010"/>
<protein>
    <submittedName>
        <fullName evidence="1">Uncharacterized protein</fullName>
    </submittedName>
</protein>
<accession>A0A3G6IT02</accession>
<name>A0A3G6IT02_9CORY</name>
<reference evidence="1 2" key="1">
    <citation type="submission" date="2018-11" db="EMBL/GenBank/DDBJ databases">
        <authorList>
            <person name="Kleinhagauer T."/>
            <person name="Glaeser S.P."/>
            <person name="Spergser J."/>
            <person name="Ruckert C."/>
            <person name="Kaempfer P."/>
            <person name="Busse H.-J."/>
        </authorList>
    </citation>
    <scope>NUCLEOTIDE SEQUENCE [LARGE SCALE GENOMIC DNA]</scope>
    <source>
        <strain evidence="1 2">812CH</strain>
    </source>
</reference>
<dbReference type="EMBL" id="CP033898">
    <property type="protein sequence ID" value="AZA08733.1"/>
    <property type="molecule type" value="Genomic_DNA"/>
</dbReference>
<proteinExistence type="predicted"/>
<organism evidence="1 2">
    <name type="scientific">Corynebacterium pseudopelargi</name>
    <dbReference type="NCBI Taxonomy" id="2080757"/>
    <lineage>
        <taxon>Bacteria</taxon>
        <taxon>Bacillati</taxon>
        <taxon>Actinomycetota</taxon>
        <taxon>Actinomycetes</taxon>
        <taxon>Mycobacteriales</taxon>
        <taxon>Corynebacteriaceae</taxon>
        <taxon>Corynebacterium</taxon>
    </lineage>
</organism>